<evidence type="ECO:0000256" key="2">
    <source>
        <dbReference type="ARBA" id="ARBA00008320"/>
    </source>
</evidence>
<dbReference type="GO" id="GO:0005634">
    <property type="term" value="C:nucleus"/>
    <property type="evidence" value="ECO:0007669"/>
    <property type="project" value="UniProtKB-SubCell"/>
</dbReference>
<proteinExistence type="inferred from homology"/>
<keyword evidence="5" id="KW-0539">Nucleus</keyword>
<dbReference type="Proteomes" id="UP001310890">
    <property type="component" value="Unassembled WGS sequence"/>
</dbReference>
<evidence type="ECO:0000313" key="8">
    <source>
        <dbReference type="Proteomes" id="UP001310890"/>
    </source>
</evidence>
<evidence type="ECO:0000256" key="1">
    <source>
        <dbReference type="ARBA" id="ARBA00004123"/>
    </source>
</evidence>
<comment type="caution">
    <text evidence="7">The sequence shown here is derived from an EMBL/GenBank/DDBJ whole genome shotgun (WGS) entry which is preliminary data.</text>
</comment>
<dbReference type="GO" id="GO:0031515">
    <property type="term" value="C:tRNA (m1A) methyltransferase complex"/>
    <property type="evidence" value="ECO:0007669"/>
    <property type="project" value="InterPro"/>
</dbReference>
<evidence type="ECO:0000313" key="7">
    <source>
        <dbReference type="EMBL" id="KAK5107273.1"/>
    </source>
</evidence>
<organism evidence="7 8">
    <name type="scientific">Meristemomyces frigidus</name>
    <dbReference type="NCBI Taxonomy" id="1508187"/>
    <lineage>
        <taxon>Eukaryota</taxon>
        <taxon>Fungi</taxon>
        <taxon>Dikarya</taxon>
        <taxon>Ascomycota</taxon>
        <taxon>Pezizomycotina</taxon>
        <taxon>Dothideomycetes</taxon>
        <taxon>Dothideomycetidae</taxon>
        <taxon>Mycosphaerellales</taxon>
        <taxon>Teratosphaeriaceae</taxon>
        <taxon>Meristemomyces</taxon>
    </lineage>
</organism>
<dbReference type="PANTHER" id="PTHR12945:SF0">
    <property type="entry name" value="TRNA (ADENINE(58)-N(1))-METHYLTRANSFERASE NON-CATALYTIC SUBUNIT TRM6"/>
    <property type="match status" value="1"/>
</dbReference>
<dbReference type="Pfam" id="PF04189">
    <property type="entry name" value="Gcd10p"/>
    <property type="match status" value="1"/>
</dbReference>
<sequence>MSSSRVQPSTWLFLRLPSKSLKLLEIKPNTIIDAGKLGQFPSNLLLDRPYYYTYELLEKEQGEAYSRLRIVSPDELNAEVAAEDATLTESRAEPAVAVVGDGPLPDAAVEEAAVQELKNNRLTIDDASRQALSQQEIEELKKSSAGKEVIDKILANHTGLDEKTVFSRAKYMLRKRAKYLKRFTVLPVDMGNMIDYLHEKEPGRILELREESLGLIMAWSNIHGRHSEPVDLESNGQKLLSGRWLVVDETGGLLVAAMAERMDILHKRPGEGEQHRQRTTNGAAAYCEDVHMEDGEPSDPLSAIPNVLDTKTNGMPRDTRTPGFRRFTEARDFPLPATFNTITLLHPAVQANVSLLKHFGYDANSPDQEHPLHTHLKPLSWLQLLHPEEDPAYREPETFSNAEILTWKSGKRGTYHKKRRRWERCRAIVNDAQWGEFDGLIIASNMDPATILPHAVPLVRGGGHVVIYSPTVEPLVKTMDLYSKDRRTAYIGHLSRNEIPDLEDFPVDPRLLLAPTLQTSRVRESQVLPGRTHPLMTSRGGSEGFVFTARRVTPLEGGVEARGNFTGKKRKVVVDCGATTPAAGGGEGKEAVDADA</sequence>
<evidence type="ECO:0000256" key="3">
    <source>
        <dbReference type="ARBA" id="ARBA00021704"/>
    </source>
</evidence>
<keyword evidence="4" id="KW-0819">tRNA processing</keyword>
<evidence type="ECO:0000256" key="6">
    <source>
        <dbReference type="ARBA" id="ARBA00032319"/>
    </source>
</evidence>
<dbReference type="AlphaFoldDB" id="A0AAN7YMC8"/>
<name>A0AAN7YMC8_9PEZI</name>
<comment type="subcellular location">
    <subcellularLocation>
        <location evidence="1">Nucleus</location>
    </subcellularLocation>
</comment>
<dbReference type="PANTHER" id="PTHR12945">
    <property type="entry name" value="TRANSLATION INITIATION FACTOR EIF3-RELATED"/>
    <property type="match status" value="1"/>
</dbReference>
<accession>A0AAN7YMC8</accession>
<gene>
    <name evidence="7" type="ORF">LTR62_001589</name>
</gene>
<dbReference type="InterPro" id="IPR017423">
    <property type="entry name" value="TRM6"/>
</dbReference>
<evidence type="ECO:0000256" key="4">
    <source>
        <dbReference type="ARBA" id="ARBA00022694"/>
    </source>
</evidence>
<protein>
    <recommendedName>
        <fullName evidence="3">tRNA (adenine(58)-N(1))-methyltransferase non-catalytic subunit TRM6</fullName>
    </recommendedName>
    <alternativeName>
        <fullName evidence="6">tRNA(m1A58)-methyltransferase subunit TRM6</fullName>
    </alternativeName>
</protein>
<dbReference type="GO" id="GO:0030488">
    <property type="term" value="P:tRNA methylation"/>
    <property type="evidence" value="ECO:0007669"/>
    <property type="project" value="InterPro"/>
</dbReference>
<reference evidence="7" key="1">
    <citation type="submission" date="2023-08" db="EMBL/GenBank/DDBJ databases">
        <title>Black Yeasts Isolated from many extreme environments.</title>
        <authorList>
            <person name="Coleine C."/>
            <person name="Stajich J.E."/>
            <person name="Selbmann L."/>
        </authorList>
    </citation>
    <scope>NUCLEOTIDE SEQUENCE</scope>
    <source>
        <strain evidence="7">CCFEE 5401</strain>
    </source>
</reference>
<dbReference type="EMBL" id="JAVRRL010000130">
    <property type="protein sequence ID" value="KAK5107273.1"/>
    <property type="molecule type" value="Genomic_DNA"/>
</dbReference>
<comment type="similarity">
    <text evidence="2">Belongs to the TRM6/GCD10 family.</text>
</comment>
<evidence type="ECO:0000256" key="5">
    <source>
        <dbReference type="ARBA" id="ARBA00023242"/>
    </source>
</evidence>